<dbReference type="InterPro" id="IPR052342">
    <property type="entry name" value="MCH/BMMD"/>
</dbReference>
<dbReference type="EMBL" id="QAYL01000020">
    <property type="protein sequence ID" value="RFD25037.1"/>
    <property type="molecule type" value="Genomic_DNA"/>
</dbReference>
<dbReference type="InterPro" id="IPR029069">
    <property type="entry name" value="HotDog_dom_sf"/>
</dbReference>
<organism evidence="3 4">
    <name type="scientific">Mycobacterium uberis</name>
    <dbReference type="NCBI Taxonomy" id="2162698"/>
    <lineage>
        <taxon>Bacteria</taxon>
        <taxon>Bacillati</taxon>
        <taxon>Actinomycetota</taxon>
        <taxon>Actinomycetes</taxon>
        <taxon>Mycobacteriales</taxon>
        <taxon>Mycobacteriaceae</taxon>
        <taxon>Mycobacterium</taxon>
    </lineage>
</organism>
<sequence>MYLYRFDRMVIEADNVLFTTLTMNVQSLHRDAAWAGKQPGFWDERLVDSMFTLSTLVWLSVAQLTLGTVVANLGFSEVSFPKPIFHGDTSYAEAACTGKCESKGRPGKGIVNFEHTARNQHDDIVVRAVRTTLAQRRPAQEVR</sequence>
<evidence type="ECO:0000313" key="3">
    <source>
        <dbReference type="EMBL" id="RFD25037.1"/>
    </source>
</evidence>
<name>A0A3E1HF48_9MYCO</name>
<dbReference type="InterPro" id="IPR002539">
    <property type="entry name" value="MaoC-like_dom"/>
</dbReference>
<gene>
    <name evidence="3" type="ORF">MUBE_11240</name>
</gene>
<accession>A0A3E1HF48</accession>
<dbReference type="PANTHER" id="PTHR43664:SF1">
    <property type="entry name" value="BETA-METHYLMALYL-COA DEHYDRATASE"/>
    <property type="match status" value="1"/>
</dbReference>
<evidence type="ECO:0000313" key="4">
    <source>
        <dbReference type="Proteomes" id="UP000258522"/>
    </source>
</evidence>
<dbReference type="SUPFAM" id="SSF54637">
    <property type="entry name" value="Thioesterase/thiol ester dehydrase-isomerase"/>
    <property type="match status" value="1"/>
</dbReference>
<dbReference type="CDD" id="cd03451">
    <property type="entry name" value="FkbR2"/>
    <property type="match status" value="1"/>
</dbReference>
<protein>
    <submittedName>
        <fullName evidence="3">Dehydratase</fullName>
    </submittedName>
</protein>
<dbReference type="PANTHER" id="PTHR43664">
    <property type="entry name" value="MONOAMINE OXIDASE-RELATED"/>
    <property type="match status" value="1"/>
</dbReference>
<dbReference type="OrthoDB" id="9796589at2"/>
<feature type="domain" description="MaoC-like" evidence="2">
    <location>
        <begin position="7"/>
        <end position="117"/>
    </location>
</feature>
<keyword evidence="4" id="KW-1185">Reference proteome</keyword>
<comment type="caution">
    <text evidence="3">The sequence shown here is derived from an EMBL/GenBank/DDBJ whole genome shotgun (WGS) entry which is preliminary data.</text>
</comment>
<dbReference type="Pfam" id="PF01575">
    <property type="entry name" value="MaoC_dehydratas"/>
    <property type="match status" value="1"/>
</dbReference>
<evidence type="ECO:0000259" key="2">
    <source>
        <dbReference type="Pfam" id="PF01575"/>
    </source>
</evidence>
<dbReference type="AlphaFoldDB" id="A0A3E1HF48"/>
<dbReference type="Gene3D" id="3.10.129.10">
    <property type="entry name" value="Hotdog Thioesterase"/>
    <property type="match status" value="1"/>
</dbReference>
<comment type="similarity">
    <text evidence="1">Belongs to the enoyl-CoA hydratase/isomerase family.</text>
</comment>
<evidence type="ECO:0000256" key="1">
    <source>
        <dbReference type="ARBA" id="ARBA00005254"/>
    </source>
</evidence>
<proteinExistence type="inferred from homology"/>
<reference evidence="3 4" key="1">
    <citation type="submission" date="2018-07" db="EMBL/GenBank/DDBJ databases">
        <title>Whole genome sequence of Mycobacterium uberis.</title>
        <authorList>
            <person name="Benjak A."/>
        </authorList>
    </citation>
    <scope>NUCLEOTIDE SEQUENCE [LARGE SCALE GENOMIC DNA]</scope>
    <source>
        <strain evidence="3 4">Jura</strain>
    </source>
</reference>
<dbReference type="Proteomes" id="UP000258522">
    <property type="component" value="Unassembled WGS sequence"/>
</dbReference>